<comment type="caution">
    <text evidence="2">The sequence shown here is derived from an EMBL/GenBank/DDBJ whole genome shotgun (WGS) entry which is preliminary data.</text>
</comment>
<sequence>MDDTPEHGELPPSLKFLKWLVIVLMLTMIGGVIAIVGLLVTRMPDGRAVVLPETLTLPEGVRAEAVTVGRDFLLVVTGDGRVLVYGRDGTFRQEIALTE</sequence>
<keyword evidence="1" id="KW-0472">Membrane</keyword>
<evidence type="ECO:0000256" key="1">
    <source>
        <dbReference type="SAM" id="Phobius"/>
    </source>
</evidence>
<gene>
    <name evidence="2" type="ORF">GU920_02090</name>
</gene>
<keyword evidence="1" id="KW-1133">Transmembrane helix</keyword>
<dbReference type="RefSeq" id="WP_161765323.1">
    <property type="nucleotide sequence ID" value="NZ_JAAATW010000001.1"/>
</dbReference>
<reference evidence="3" key="1">
    <citation type="submission" date="2020-01" db="EMBL/GenBank/DDBJ databases">
        <title>Sphingomonas sp. strain CSW-10.</title>
        <authorList>
            <person name="Chen W.-M."/>
        </authorList>
    </citation>
    <scope>NUCLEOTIDE SEQUENCE [LARGE SCALE GENOMIC DNA]</scope>
    <source>
        <strain evidence="3">CCP-1</strain>
    </source>
</reference>
<evidence type="ECO:0000313" key="3">
    <source>
        <dbReference type="Proteomes" id="UP001517376"/>
    </source>
</evidence>
<protein>
    <submittedName>
        <fullName evidence="2">Uncharacterized protein</fullName>
    </submittedName>
</protein>
<dbReference type="InterPro" id="IPR045519">
    <property type="entry name" value="DUF6476"/>
</dbReference>
<proteinExistence type="predicted"/>
<accession>A0ABW9Y1C8</accession>
<name>A0ABW9Y1C8_9RHOB</name>
<evidence type="ECO:0000313" key="2">
    <source>
        <dbReference type="EMBL" id="NBE06308.1"/>
    </source>
</evidence>
<dbReference type="Proteomes" id="UP001517376">
    <property type="component" value="Unassembled WGS sequence"/>
</dbReference>
<dbReference type="Pfam" id="PF20082">
    <property type="entry name" value="DUF6476"/>
    <property type="match status" value="1"/>
</dbReference>
<keyword evidence="3" id="KW-1185">Reference proteome</keyword>
<dbReference type="EMBL" id="JAAATW010000001">
    <property type="protein sequence ID" value="NBE06308.1"/>
    <property type="molecule type" value="Genomic_DNA"/>
</dbReference>
<keyword evidence="1" id="KW-0812">Transmembrane</keyword>
<feature type="transmembrane region" description="Helical" evidence="1">
    <location>
        <begin position="20"/>
        <end position="40"/>
    </location>
</feature>
<organism evidence="2 3">
    <name type="scientific">Paragemmobacter ruber</name>
    <dbReference type="NCBI Taxonomy" id="1985673"/>
    <lineage>
        <taxon>Bacteria</taxon>
        <taxon>Pseudomonadati</taxon>
        <taxon>Pseudomonadota</taxon>
        <taxon>Alphaproteobacteria</taxon>
        <taxon>Rhodobacterales</taxon>
        <taxon>Paracoccaceae</taxon>
        <taxon>Paragemmobacter</taxon>
    </lineage>
</organism>